<name>A0A4Q2DM40_9AGAR</name>
<gene>
    <name evidence="1" type="ORF">EST38_g4792</name>
</gene>
<organism evidence="1 2">
    <name type="scientific">Candolleomyces aberdarensis</name>
    <dbReference type="NCBI Taxonomy" id="2316362"/>
    <lineage>
        <taxon>Eukaryota</taxon>
        <taxon>Fungi</taxon>
        <taxon>Dikarya</taxon>
        <taxon>Basidiomycota</taxon>
        <taxon>Agaricomycotina</taxon>
        <taxon>Agaricomycetes</taxon>
        <taxon>Agaricomycetidae</taxon>
        <taxon>Agaricales</taxon>
        <taxon>Agaricineae</taxon>
        <taxon>Psathyrellaceae</taxon>
        <taxon>Candolleomyces</taxon>
    </lineage>
</organism>
<dbReference type="Proteomes" id="UP000290288">
    <property type="component" value="Unassembled WGS sequence"/>
</dbReference>
<accession>A0A4Q2DM40</accession>
<proteinExistence type="predicted"/>
<dbReference type="SUPFAM" id="SSF52047">
    <property type="entry name" value="RNI-like"/>
    <property type="match status" value="1"/>
</dbReference>
<dbReference type="InterPro" id="IPR032675">
    <property type="entry name" value="LRR_dom_sf"/>
</dbReference>
<dbReference type="EMBL" id="SDEE01000122">
    <property type="protein sequence ID" value="RXW21057.1"/>
    <property type="molecule type" value="Genomic_DNA"/>
</dbReference>
<sequence>MVDFVSKNVGNALLYVQCDAILQPGVIRQARTILSNASRLKSVVINFKSMDGRALIDMFDAIGSTDNLEDLKIVAGDHFADPFEPFAGGLPSLRYLELIQFWVPWTSHLLQPTRLTHLLMYPAPPPTREFYNFLRRVPHLKTLHLKFIHREFETPSPYDAEPIIQLHSLESLEISGTPRVLCTLLGRVRISLNNISHLALDIFLSDQGEATAGINQSLLAWRHAIVNQHQDPVSPECIRLSKSRPWGSKWGFKGGKSAFSYAIQAWDTRYQNISLPTLLGLRCQSKTGLDYPPWANIEVRVRNARLSPYLKQFPFPNPVAFEQIWSLANLRILILNLELPRSYWPELALSLVLEDIHIPAANVDGFVEFVLEQWYPPLAPAGSQSAQIPFPALRLFIVGAVEDHLRAPCALQTARRVVDALEKRALSCGDSPHIGTSPKLDSLEFNSCNSEIDSETLSRMSALATNVLWDRL</sequence>
<dbReference type="AlphaFoldDB" id="A0A4Q2DM40"/>
<evidence type="ECO:0000313" key="1">
    <source>
        <dbReference type="EMBL" id="RXW21057.1"/>
    </source>
</evidence>
<reference evidence="1 2" key="1">
    <citation type="submission" date="2019-01" db="EMBL/GenBank/DDBJ databases">
        <title>Draft genome sequence of Psathyrella aberdarensis IHI B618.</title>
        <authorList>
            <person name="Buettner E."/>
            <person name="Kellner H."/>
        </authorList>
    </citation>
    <scope>NUCLEOTIDE SEQUENCE [LARGE SCALE GENOMIC DNA]</scope>
    <source>
        <strain evidence="1 2">IHI B618</strain>
    </source>
</reference>
<evidence type="ECO:0000313" key="2">
    <source>
        <dbReference type="Proteomes" id="UP000290288"/>
    </source>
</evidence>
<protein>
    <submittedName>
        <fullName evidence="1">Uncharacterized protein</fullName>
    </submittedName>
</protein>
<comment type="caution">
    <text evidence="1">The sequence shown here is derived from an EMBL/GenBank/DDBJ whole genome shotgun (WGS) entry which is preliminary data.</text>
</comment>
<dbReference type="Gene3D" id="3.80.10.10">
    <property type="entry name" value="Ribonuclease Inhibitor"/>
    <property type="match status" value="1"/>
</dbReference>
<keyword evidence="2" id="KW-1185">Reference proteome</keyword>
<dbReference type="STRING" id="2316362.A0A4Q2DM40"/>